<keyword evidence="1" id="KW-1133">Transmembrane helix</keyword>
<reference evidence="4" key="1">
    <citation type="submission" date="2017-04" db="EMBL/GenBank/DDBJ databases">
        <title>Function of individual gut microbiota members based on whole genome sequencing of pure cultures obtained from chicken caecum.</title>
        <authorList>
            <person name="Medvecky M."/>
            <person name="Cejkova D."/>
            <person name="Polansky O."/>
            <person name="Karasova D."/>
            <person name="Kubasova T."/>
            <person name="Cizek A."/>
            <person name="Rychlik I."/>
        </authorList>
    </citation>
    <scope>NUCLEOTIDE SEQUENCE [LARGE SCALE GENOMIC DNA]</scope>
    <source>
        <strain evidence="4">An67</strain>
    </source>
</reference>
<evidence type="ECO:0000256" key="1">
    <source>
        <dbReference type="SAM" id="Phobius"/>
    </source>
</evidence>
<evidence type="ECO:0000313" key="2">
    <source>
        <dbReference type="EMBL" id="OUN52499.1"/>
    </source>
</evidence>
<evidence type="ECO:0000313" key="3">
    <source>
        <dbReference type="EMBL" id="RGL14731.1"/>
    </source>
</evidence>
<name>A0A1Y3V1Y5_BACUN</name>
<organism evidence="2 4">
    <name type="scientific">Bacteroides uniformis</name>
    <dbReference type="NCBI Taxonomy" id="820"/>
    <lineage>
        <taxon>Bacteria</taxon>
        <taxon>Pseudomonadati</taxon>
        <taxon>Bacteroidota</taxon>
        <taxon>Bacteroidia</taxon>
        <taxon>Bacteroidales</taxon>
        <taxon>Bacteroidaceae</taxon>
        <taxon>Bacteroides</taxon>
    </lineage>
</organism>
<sequence>MKTWRTIQKIAVAVGMTYGMWLGTNVDATDADSRNAFVIIVLSVIVAISMYTPDKEQEKNLI</sequence>
<evidence type="ECO:0000313" key="4">
    <source>
        <dbReference type="Proteomes" id="UP000196329"/>
    </source>
</evidence>
<proteinExistence type="predicted"/>
<accession>A0A1Y3V1Y5</accession>
<feature type="transmembrane region" description="Helical" evidence="1">
    <location>
        <begin position="36"/>
        <end position="53"/>
    </location>
</feature>
<dbReference type="AlphaFoldDB" id="A0A1Y3V1Y5"/>
<gene>
    <name evidence="2" type="ORF">B5G17_17345</name>
    <name evidence="3" type="ORF">DXC80_07700</name>
</gene>
<reference evidence="2" key="2">
    <citation type="journal article" date="2018" name="BMC Genomics">
        <title>Whole genome sequencing and function prediction of 133 gut anaerobes isolated from chicken caecum in pure cultures.</title>
        <authorList>
            <person name="Medvecky M."/>
            <person name="Cejkova D."/>
            <person name="Polansky O."/>
            <person name="Karasova D."/>
            <person name="Kubasova T."/>
            <person name="Cizek A."/>
            <person name="Rychlik I."/>
        </authorList>
    </citation>
    <scope>NUCLEOTIDE SEQUENCE</scope>
    <source>
        <strain evidence="2">An67</strain>
    </source>
</reference>
<keyword evidence="1" id="KW-0812">Transmembrane</keyword>
<protein>
    <submittedName>
        <fullName evidence="2">Uncharacterized protein</fullName>
    </submittedName>
</protein>
<evidence type="ECO:0000313" key="5">
    <source>
        <dbReference type="Proteomes" id="UP000260795"/>
    </source>
</evidence>
<dbReference type="RefSeq" id="WP_087333301.1">
    <property type="nucleotide sequence ID" value="NZ_JADNCX010000001.1"/>
</dbReference>
<dbReference type="Proteomes" id="UP000196329">
    <property type="component" value="Unassembled WGS sequence"/>
</dbReference>
<keyword evidence="1" id="KW-0472">Membrane</keyword>
<dbReference type="Proteomes" id="UP000260795">
    <property type="component" value="Unassembled WGS sequence"/>
</dbReference>
<comment type="caution">
    <text evidence="2">The sequence shown here is derived from an EMBL/GenBank/DDBJ whole genome shotgun (WGS) entry which is preliminary data.</text>
</comment>
<dbReference type="EMBL" id="QSRK01000009">
    <property type="protein sequence ID" value="RGL14731.1"/>
    <property type="molecule type" value="Genomic_DNA"/>
</dbReference>
<dbReference type="EMBL" id="NFHS01000011">
    <property type="protein sequence ID" value="OUN52499.1"/>
    <property type="molecule type" value="Genomic_DNA"/>
</dbReference>
<reference evidence="3 5" key="3">
    <citation type="submission" date="2018-08" db="EMBL/GenBank/DDBJ databases">
        <title>A genome reference for cultivated species of the human gut microbiota.</title>
        <authorList>
            <person name="Zou Y."/>
            <person name="Xue W."/>
            <person name="Luo G."/>
        </authorList>
    </citation>
    <scope>NUCLEOTIDE SEQUENCE [LARGE SCALE GENOMIC DNA]</scope>
    <source>
        <strain evidence="3 5">TF08-13</strain>
    </source>
</reference>